<sequence>MYPACRTNLFDISPSALLAMFGNSGKPRRRPCWIVMLLSVVLQVALAQAESRCVFLGSHTLPLFSGGWSLLVASTPAAVTEDAVLPRDELQRWLQSASGDLSCTLIKISIKLSPLENHPETIQDPEANSAIRIQ</sequence>
<accession>A0A5A9PTI2</accession>
<dbReference type="AlphaFoldDB" id="A0A5A9PTI2"/>
<evidence type="ECO:0000313" key="3">
    <source>
        <dbReference type="Proteomes" id="UP000324632"/>
    </source>
</evidence>
<keyword evidence="1" id="KW-0732">Signal</keyword>
<evidence type="ECO:0000313" key="2">
    <source>
        <dbReference type="EMBL" id="KAA0724952.1"/>
    </source>
</evidence>
<comment type="caution">
    <text evidence="2">The sequence shown here is derived from an EMBL/GenBank/DDBJ whole genome shotgun (WGS) entry which is preliminary data.</text>
</comment>
<reference evidence="2 3" key="1">
    <citation type="journal article" date="2019" name="Mol. Ecol. Resour.">
        <title>Chromosome-level genome assembly of Triplophysa tibetana, a fish adapted to the harsh high-altitude environment of the Tibetan Plateau.</title>
        <authorList>
            <person name="Yang X."/>
            <person name="Liu H."/>
            <person name="Ma Z."/>
            <person name="Zou Y."/>
            <person name="Zou M."/>
            <person name="Mao Y."/>
            <person name="Li X."/>
            <person name="Wang H."/>
            <person name="Chen T."/>
            <person name="Wang W."/>
            <person name="Yang R."/>
        </authorList>
    </citation>
    <scope>NUCLEOTIDE SEQUENCE [LARGE SCALE GENOMIC DNA]</scope>
    <source>
        <strain evidence="2">TTIB1903HZAU</strain>
        <tissue evidence="2">Muscle</tissue>
    </source>
</reference>
<feature type="chain" id="PRO_5022859953" evidence="1">
    <location>
        <begin position="48"/>
        <end position="134"/>
    </location>
</feature>
<proteinExistence type="predicted"/>
<feature type="signal peptide" evidence="1">
    <location>
        <begin position="1"/>
        <end position="47"/>
    </location>
</feature>
<gene>
    <name evidence="2" type="ORF">E1301_Tti016297</name>
</gene>
<dbReference type="Proteomes" id="UP000324632">
    <property type="component" value="Chromosome 1"/>
</dbReference>
<keyword evidence="3" id="KW-1185">Reference proteome</keyword>
<protein>
    <submittedName>
        <fullName evidence="2">Uncharacterized protein</fullName>
    </submittedName>
</protein>
<name>A0A5A9PTI2_9TELE</name>
<organism evidence="2 3">
    <name type="scientific">Triplophysa tibetana</name>
    <dbReference type="NCBI Taxonomy" id="1572043"/>
    <lineage>
        <taxon>Eukaryota</taxon>
        <taxon>Metazoa</taxon>
        <taxon>Chordata</taxon>
        <taxon>Craniata</taxon>
        <taxon>Vertebrata</taxon>
        <taxon>Euteleostomi</taxon>
        <taxon>Actinopterygii</taxon>
        <taxon>Neopterygii</taxon>
        <taxon>Teleostei</taxon>
        <taxon>Ostariophysi</taxon>
        <taxon>Cypriniformes</taxon>
        <taxon>Nemacheilidae</taxon>
        <taxon>Triplophysa</taxon>
    </lineage>
</organism>
<evidence type="ECO:0000256" key="1">
    <source>
        <dbReference type="SAM" id="SignalP"/>
    </source>
</evidence>
<dbReference type="EMBL" id="SOYY01000001">
    <property type="protein sequence ID" value="KAA0724952.1"/>
    <property type="molecule type" value="Genomic_DNA"/>
</dbReference>